<keyword evidence="4" id="KW-0966">Cell projection</keyword>
<proteinExistence type="inferred from homology"/>
<dbReference type="RefSeq" id="WP_165312869.1">
    <property type="nucleotide sequence ID" value="NZ_CP049332.1"/>
</dbReference>
<gene>
    <name evidence="4" type="ORF">G5S32_15120</name>
</gene>
<evidence type="ECO:0000313" key="5">
    <source>
        <dbReference type="Proteomes" id="UP000503003"/>
    </source>
</evidence>
<keyword evidence="3" id="KW-1005">Bacterial flagellum biogenesis</keyword>
<evidence type="ECO:0000256" key="1">
    <source>
        <dbReference type="ARBA" id="ARBA00002397"/>
    </source>
</evidence>
<dbReference type="Proteomes" id="UP000503003">
    <property type="component" value="Chromosome 2"/>
</dbReference>
<keyword evidence="4" id="KW-0282">Flagellum</keyword>
<dbReference type="Pfam" id="PF05130">
    <property type="entry name" value="FlgN"/>
    <property type="match status" value="1"/>
</dbReference>
<reference evidence="4 5" key="1">
    <citation type="submission" date="2020-02" db="EMBL/GenBank/DDBJ databases">
        <title>A complete genome of a marine bacterium Vibrio sp. ZWAL4003 isolated from the mangrove sediment with the ability to degrade polysaccharides.</title>
        <authorList>
            <person name="Wu J."/>
            <person name="Qu W."/>
            <person name="Zeng R."/>
        </authorList>
    </citation>
    <scope>NUCLEOTIDE SEQUENCE [LARGE SCALE GENOMIC DNA]</scope>
    <source>
        <strain evidence="4 5">ZWAL4003</strain>
    </source>
</reference>
<evidence type="ECO:0000256" key="3">
    <source>
        <dbReference type="ARBA" id="ARBA00022795"/>
    </source>
</evidence>
<keyword evidence="4" id="KW-0969">Cilium</keyword>
<dbReference type="EMBL" id="CP049332">
    <property type="protein sequence ID" value="QIH43332.1"/>
    <property type="molecule type" value="Genomic_DNA"/>
</dbReference>
<comment type="similarity">
    <text evidence="2">Belongs to the FlgN family.</text>
</comment>
<dbReference type="Gene3D" id="1.20.58.300">
    <property type="entry name" value="FlgN-like"/>
    <property type="match status" value="1"/>
</dbReference>
<keyword evidence="5" id="KW-1185">Reference proteome</keyword>
<protein>
    <submittedName>
        <fullName evidence="4">Flagellar protein FlgN</fullName>
    </submittedName>
</protein>
<name>A0A6G7CMJ7_9VIBR</name>
<dbReference type="AlphaFoldDB" id="A0A6G7CMJ7"/>
<organism evidence="4 5">
    <name type="scientific">Vibrio ziniensis</name>
    <dbReference type="NCBI Taxonomy" id="2711221"/>
    <lineage>
        <taxon>Bacteria</taxon>
        <taxon>Pseudomonadati</taxon>
        <taxon>Pseudomonadota</taxon>
        <taxon>Gammaproteobacteria</taxon>
        <taxon>Vibrionales</taxon>
        <taxon>Vibrionaceae</taxon>
        <taxon>Vibrio</taxon>
    </lineage>
</organism>
<dbReference type="SUPFAM" id="SSF140566">
    <property type="entry name" value="FlgN-like"/>
    <property type="match status" value="1"/>
</dbReference>
<dbReference type="InterPro" id="IPR036679">
    <property type="entry name" value="FlgN-like_sf"/>
</dbReference>
<sequence>MATNRGQYIQDFMATISEDLKLYSLLHTLITEQKLLYIEFKGDELAKNIQQQVPLLNRLNKNASQRTKCLKSLGLSNGSHSALRLFNALPESVRPKYTKQWHSLNQLVEQCKKLNQENGQSSAAFHELLSDLTHSSLTYEERITEVL</sequence>
<dbReference type="KEGG" id="vzi:G5S32_15120"/>
<accession>A0A6G7CMJ7</accession>
<dbReference type="GO" id="GO:0044780">
    <property type="term" value="P:bacterial-type flagellum assembly"/>
    <property type="evidence" value="ECO:0007669"/>
    <property type="project" value="InterPro"/>
</dbReference>
<evidence type="ECO:0000256" key="2">
    <source>
        <dbReference type="ARBA" id="ARBA00007703"/>
    </source>
</evidence>
<dbReference type="InterPro" id="IPR007809">
    <property type="entry name" value="FlgN-like"/>
</dbReference>
<comment type="function">
    <text evidence="1">Required for the efficient initiation of filament assembly.</text>
</comment>
<evidence type="ECO:0000313" key="4">
    <source>
        <dbReference type="EMBL" id="QIH43332.1"/>
    </source>
</evidence>